<sequence length="56" mass="5794">MKAEPLATALANLVSKGVQVDVALEAAQRLCSCAGCSGEPVRWRGGFARDEFNAAG</sequence>
<organism evidence="1 2">
    <name type="scientific">Auriscalpium vulgare</name>
    <dbReference type="NCBI Taxonomy" id="40419"/>
    <lineage>
        <taxon>Eukaryota</taxon>
        <taxon>Fungi</taxon>
        <taxon>Dikarya</taxon>
        <taxon>Basidiomycota</taxon>
        <taxon>Agaricomycotina</taxon>
        <taxon>Agaricomycetes</taxon>
        <taxon>Russulales</taxon>
        <taxon>Auriscalpiaceae</taxon>
        <taxon>Auriscalpium</taxon>
    </lineage>
</organism>
<comment type="caution">
    <text evidence="1">The sequence shown here is derived from an EMBL/GenBank/DDBJ whole genome shotgun (WGS) entry which is preliminary data.</text>
</comment>
<keyword evidence="2" id="KW-1185">Reference proteome</keyword>
<evidence type="ECO:0000313" key="1">
    <source>
        <dbReference type="EMBL" id="KAI0043188.1"/>
    </source>
</evidence>
<evidence type="ECO:0000313" key="2">
    <source>
        <dbReference type="Proteomes" id="UP000814033"/>
    </source>
</evidence>
<protein>
    <submittedName>
        <fullName evidence="1">Uncharacterized protein</fullName>
    </submittedName>
</protein>
<reference evidence="1" key="1">
    <citation type="submission" date="2021-02" db="EMBL/GenBank/DDBJ databases">
        <authorList>
            <consortium name="DOE Joint Genome Institute"/>
            <person name="Ahrendt S."/>
            <person name="Looney B.P."/>
            <person name="Miyauchi S."/>
            <person name="Morin E."/>
            <person name="Drula E."/>
            <person name="Courty P.E."/>
            <person name="Chicoki N."/>
            <person name="Fauchery L."/>
            <person name="Kohler A."/>
            <person name="Kuo A."/>
            <person name="Labutti K."/>
            <person name="Pangilinan J."/>
            <person name="Lipzen A."/>
            <person name="Riley R."/>
            <person name="Andreopoulos W."/>
            <person name="He G."/>
            <person name="Johnson J."/>
            <person name="Barry K.W."/>
            <person name="Grigoriev I.V."/>
            <person name="Nagy L."/>
            <person name="Hibbett D."/>
            <person name="Henrissat B."/>
            <person name="Matheny P.B."/>
            <person name="Labbe J."/>
            <person name="Martin F."/>
        </authorList>
    </citation>
    <scope>NUCLEOTIDE SEQUENCE</scope>
    <source>
        <strain evidence="1">FP105234-sp</strain>
    </source>
</reference>
<dbReference type="EMBL" id="MU276029">
    <property type="protein sequence ID" value="KAI0043188.1"/>
    <property type="molecule type" value="Genomic_DNA"/>
</dbReference>
<proteinExistence type="predicted"/>
<reference evidence="1" key="2">
    <citation type="journal article" date="2022" name="New Phytol.">
        <title>Evolutionary transition to the ectomycorrhizal habit in the genomes of a hyperdiverse lineage of mushroom-forming fungi.</title>
        <authorList>
            <person name="Looney B."/>
            <person name="Miyauchi S."/>
            <person name="Morin E."/>
            <person name="Drula E."/>
            <person name="Courty P.E."/>
            <person name="Kohler A."/>
            <person name="Kuo A."/>
            <person name="LaButti K."/>
            <person name="Pangilinan J."/>
            <person name="Lipzen A."/>
            <person name="Riley R."/>
            <person name="Andreopoulos W."/>
            <person name="He G."/>
            <person name="Johnson J."/>
            <person name="Nolan M."/>
            <person name="Tritt A."/>
            <person name="Barry K.W."/>
            <person name="Grigoriev I.V."/>
            <person name="Nagy L.G."/>
            <person name="Hibbett D."/>
            <person name="Henrissat B."/>
            <person name="Matheny P.B."/>
            <person name="Labbe J."/>
            <person name="Martin F.M."/>
        </authorList>
    </citation>
    <scope>NUCLEOTIDE SEQUENCE</scope>
    <source>
        <strain evidence="1">FP105234-sp</strain>
    </source>
</reference>
<dbReference type="Proteomes" id="UP000814033">
    <property type="component" value="Unassembled WGS sequence"/>
</dbReference>
<accession>A0ACB8RGG0</accession>
<gene>
    <name evidence="1" type="ORF">FA95DRAFT_1563539</name>
</gene>
<name>A0ACB8RGG0_9AGAM</name>